<dbReference type="PANTHER" id="PTHR33840">
    <property type="match status" value="1"/>
</dbReference>
<proteinExistence type="predicted"/>
<dbReference type="InParanoid" id="A0A2J6SRC2"/>
<dbReference type="EMBL" id="KZ613887">
    <property type="protein sequence ID" value="PMD53325.1"/>
    <property type="molecule type" value="Genomic_DNA"/>
</dbReference>
<sequence>MSSQADVSTMNRSIHEVTPVALSPASSGRLLIIPCDGTWADRCSSSKGTVVQELMYLIADQEGQRKVIFYLDGLGTRSSWLGKMLRGATGLGLARNVISAYNNLVDNYRVGDKIVLIGYSRGSYTARALAGLLARIGIPRNVNQKSLKKLYKMYFKQELKQPGVAERVMNEYNCHRNVQIEALCCFDTVGALGVPLFGPARILQIFRSKHQFHDTDVTPEVKVNLHACATNEIREPFELTPMHLPNGSNNKLHQVWFPGTHGDIGWETKTGLSEAPLAWMIQQLHTLVGIQFDACALQARFPAYGAQAGKIAAPAWLKSQTHKPSRAVLPFTGRKARVPGAYDRPGMATNERIHISARLRSGSLPLEKAVPGYRVHLDSDGTYYWIRKPTSGFWKLGSTPALPSATQTRIYEATLGDLEAALLGLTCR</sequence>
<dbReference type="SUPFAM" id="SSF53474">
    <property type="entry name" value="alpha/beta-Hydrolases"/>
    <property type="match status" value="1"/>
</dbReference>
<dbReference type="RefSeq" id="XP_024730229.1">
    <property type="nucleotide sequence ID" value="XM_024887393.1"/>
</dbReference>
<dbReference type="Proteomes" id="UP000235371">
    <property type="component" value="Unassembled WGS sequence"/>
</dbReference>
<reference evidence="2 3" key="1">
    <citation type="submission" date="2016-04" db="EMBL/GenBank/DDBJ databases">
        <title>A degradative enzymes factory behind the ericoid mycorrhizal symbiosis.</title>
        <authorList>
            <consortium name="DOE Joint Genome Institute"/>
            <person name="Martino E."/>
            <person name="Morin E."/>
            <person name="Grelet G."/>
            <person name="Kuo A."/>
            <person name="Kohler A."/>
            <person name="Daghino S."/>
            <person name="Barry K."/>
            <person name="Choi C."/>
            <person name="Cichocki N."/>
            <person name="Clum A."/>
            <person name="Copeland A."/>
            <person name="Hainaut M."/>
            <person name="Haridas S."/>
            <person name="Labutti K."/>
            <person name="Lindquist E."/>
            <person name="Lipzen A."/>
            <person name="Khouja H.-R."/>
            <person name="Murat C."/>
            <person name="Ohm R."/>
            <person name="Olson A."/>
            <person name="Spatafora J."/>
            <person name="Veneault-Fourrey C."/>
            <person name="Henrissat B."/>
            <person name="Grigoriev I."/>
            <person name="Martin F."/>
            <person name="Perotto S."/>
        </authorList>
    </citation>
    <scope>NUCLEOTIDE SEQUENCE [LARGE SCALE GENOMIC DNA]</scope>
    <source>
        <strain evidence="2 3">E</strain>
    </source>
</reference>
<evidence type="ECO:0000313" key="3">
    <source>
        <dbReference type="Proteomes" id="UP000235371"/>
    </source>
</evidence>
<keyword evidence="3" id="KW-1185">Reference proteome</keyword>
<accession>A0A2J6SRC2</accession>
<dbReference type="Pfam" id="PF09994">
    <property type="entry name" value="T6SS_Tle1-like_cat"/>
    <property type="match status" value="1"/>
</dbReference>
<dbReference type="AlphaFoldDB" id="A0A2J6SRC2"/>
<dbReference type="InterPro" id="IPR018712">
    <property type="entry name" value="Tle1-like_cat"/>
</dbReference>
<name>A0A2J6SRC2_9HELO</name>
<dbReference type="GeneID" id="36595469"/>
<gene>
    <name evidence="2" type="ORF">K444DRAFT_668293</name>
</gene>
<dbReference type="OrthoDB" id="59699at2759"/>
<evidence type="ECO:0000259" key="1">
    <source>
        <dbReference type="Pfam" id="PF09994"/>
    </source>
</evidence>
<evidence type="ECO:0000313" key="2">
    <source>
        <dbReference type="EMBL" id="PMD53325.1"/>
    </source>
</evidence>
<dbReference type="PANTHER" id="PTHR33840:SF1">
    <property type="entry name" value="TLE1 PHOSPHOLIPASE DOMAIN-CONTAINING PROTEIN"/>
    <property type="match status" value="1"/>
</dbReference>
<protein>
    <recommendedName>
        <fullName evidence="1">T6SS Phospholipase effector Tle1-like catalytic domain-containing protein</fullName>
    </recommendedName>
</protein>
<feature type="domain" description="T6SS Phospholipase effector Tle1-like catalytic" evidence="1">
    <location>
        <begin position="30"/>
        <end position="283"/>
    </location>
</feature>
<organism evidence="2 3">
    <name type="scientific">Hyaloscypha bicolor E</name>
    <dbReference type="NCBI Taxonomy" id="1095630"/>
    <lineage>
        <taxon>Eukaryota</taxon>
        <taxon>Fungi</taxon>
        <taxon>Dikarya</taxon>
        <taxon>Ascomycota</taxon>
        <taxon>Pezizomycotina</taxon>
        <taxon>Leotiomycetes</taxon>
        <taxon>Helotiales</taxon>
        <taxon>Hyaloscyphaceae</taxon>
        <taxon>Hyaloscypha</taxon>
        <taxon>Hyaloscypha bicolor</taxon>
    </lineage>
</organism>
<dbReference type="InterPro" id="IPR029058">
    <property type="entry name" value="AB_hydrolase_fold"/>
</dbReference>